<dbReference type="RefSeq" id="WP_112306782.1">
    <property type="nucleotide sequence ID" value="NZ_QMDV01000005.1"/>
</dbReference>
<accession>A0A364RB11</accession>
<reference evidence="2 3" key="2">
    <citation type="submission" date="2018-07" db="EMBL/GenBank/DDBJ databases">
        <title>Pontibacter sp. 2b14 genomic sequence and assembly.</title>
        <authorList>
            <person name="Du Z.-J."/>
        </authorList>
    </citation>
    <scope>NUCLEOTIDE SEQUENCE [LARGE SCALE GENOMIC DNA]</scope>
    <source>
        <strain evidence="2 3">2b14</strain>
    </source>
</reference>
<protein>
    <submittedName>
        <fullName evidence="2">Uncharacterized protein</fullName>
    </submittedName>
</protein>
<proteinExistence type="predicted"/>
<organism evidence="2 3">
    <name type="scientific">Pontibacter arcticus</name>
    <dbReference type="NCBI Taxonomy" id="2080288"/>
    <lineage>
        <taxon>Bacteria</taxon>
        <taxon>Pseudomonadati</taxon>
        <taxon>Bacteroidota</taxon>
        <taxon>Cytophagia</taxon>
        <taxon>Cytophagales</taxon>
        <taxon>Hymenobacteraceae</taxon>
        <taxon>Pontibacter</taxon>
    </lineage>
</organism>
<feature type="signal peptide" evidence="1">
    <location>
        <begin position="1"/>
        <end position="22"/>
    </location>
</feature>
<comment type="caution">
    <text evidence="2">The sequence shown here is derived from an EMBL/GenBank/DDBJ whole genome shotgun (WGS) entry which is preliminary data.</text>
</comment>
<reference evidence="2 3" key="1">
    <citation type="submission" date="2018-06" db="EMBL/GenBank/DDBJ databases">
        <authorList>
            <person name="Liu Z.-W."/>
        </authorList>
    </citation>
    <scope>NUCLEOTIDE SEQUENCE [LARGE SCALE GENOMIC DNA]</scope>
    <source>
        <strain evidence="2 3">2b14</strain>
    </source>
</reference>
<dbReference type="OrthoDB" id="863368at2"/>
<sequence length="486" mass="53856">MKRSILYFILLALLCQPLSILAQSKLKASVPFYYIPDASEDRYNQQITRKTIPLNTTDFVILSKSTGSKYAVEKYNQGLKKVWTAVIDLTGTETVEAFSAGKDAALVVTRRDNGQGSQLLYGHAIDLTTGKSLESKLLLEAPAKGRRARIITSPDGNFILACRYLIDGNEQIRNISGTLYNSSLRKVQDVTYSLNNVPAILSADVQVSNTGEQYISLLSENMTRLTVHQYSTKSKDAVAMSVLVGGLFEGKKVYIMDSKFTLMPNGTLYGAVFIADETSGQYHSLKTVKFDFDAKDMVFAEEYKFTPEYLPKVNAQDKSAGPKPSRLEDIYLSDLLLTAENKLIVIAEKKYLEAGENSPYVAKELHLFAYDEFMNAAWNSVLLKSQRAASEDAFSGISYSAYVDGATLNLLTLEDMNGKYDLHLRRINTANGQATAAKAIGLNVANDKGLAYVKDFTSWLTPKDIITVVRPGRRTQGLKLSHVQLR</sequence>
<keyword evidence="1" id="KW-0732">Signal</keyword>
<dbReference type="AlphaFoldDB" id="A0A364RB11"/>
<name>A0A364RB11_9BACT</name>
<evidence type="ECO:0000256" key="1">
    <source>
        <dbReference type="SAM" id="SignalP"/>
    </source>
</evidence>
<dbReference type="Proteomes" id="UP000251692">
    <property type="component" value="Unassembled WGS sequence"/>
</dbReference>
<feature type="chain" id="PRO_5016891401" evidence="1">
    <location>
        <begin position="23"/>
        <end position="486"/>
    </location>
</feature>
<evidence type="ECO:0000313" key="3">
    <source>
        <dbReference type="Proteomes" id="UP000251692"/>
    </source>
</evidence>
<keyword evidence="3" id="KW-1185">Reference proteome</keyword>
<evidence type="ECO:0000313" key="2">
    <source>
        <dbReference type="EMBL" id="RAU81492.1"/>
    </source>
</evidence>
<gene>
    <name evidence="2" type="ORF">DP923_15400</name>
</gene>
<dbReference type="EMBL" id="QMDV01000005">
    <property type="protein sequence ID" value="RAU81492.1"/>
    <property type="molecule type" value="Genomic_DNA"/>
</dbReference>